<dbReference type="PANTHER" id="PTHR30244:SF34">
    <property type="entry name" value="DTDP-4-AMINO-4,6-DIDEOXYGALACTOSE TRANSAMINASE"/>
    <property type="match status" value="1"/>
</dbReference>
<protein>
    <submittedName>
        <fullName evidence="4">Aminotransferase DegT</fullName>
    </submittedName>
</protein>
<dbReference type="InterPro" id="IPR000653">
    <property type="entry name" value="DegT/StrS_aminotransferase"/>
</dbReference>
<evidence type="ECO:0000256" key="1">
    <source>
        <dbReference type="PIRSR" id="PIRSR000390-1"/>
    </source>
</evidence>
<comment type="caution">
    <text evidence="4">The sequence shown here is derived from an EMBL/GenBank/DDBJ whole genome shotgun (WGS) entry which is preliminary data.</text>
</comment>
<organism evidence="4 5">
    <name type="scientific">Candidatus Desantisbacteria bacterium CG1_02_38_46</name>
    <dbReference type="NCBI Taxonomy" id="1817893"/>
    <lineage>
        <taxon>Bacteria</taxon>
        <taxon>Candidatus Desantisiibacteriota</taxon>
    </lineage>
</organism>
<evidence type="ECO:0000256" key="3">
    <source>
        <dbReference type="RuleBase" id="RU004508"/>
    </source>
</evidence>
<feature type="active site" description="Proton acceptor" evidence="1">
    <location>
        <position position="198"/>
    </location>
</feature>
<dbReference type="Proteomes" id="UP000182278">
    <property type="component" value="Unassembled WGS sequence"/>
</dbReference>
<dbReference type="InterPro" id="IPR015422">
    <property type="entry name" value="PyrdxlP-dep_Trfase_small"/>
</dbReference>
<dbReference type="Gene3D" id="3.90.1150.10">
    <property type="entry name" value="Aspartate Aminotransferase, domain 1"/>
    <property type="match status" value="1"/>
</dbReference>
<accession>A0A1J4SDL1</accession>
<proteinExistence type="inferred from homology"/>
<name>A0A1J4SDL1_9BACT</name>
<keyword evidence="4" id="KW-0808">Transferase</keyword>
<dbReference type="CDD" id="cd00616">
    <property type="entry name" value="AHBA_syn"/>
    <property type="match status" value="1"/>
</dbReference>
<dbReference type="EMBL" id="MNUO01000046">
    <property type="protein sequence ID" value="OIN97515.1"/>
    <property type="molecule type" value="Genomic_DNA"/>
</dbReference>
<feature type="modified residue" description="N6-(pyridoxal phosphate)lysine" evidence="2">
    <location>
        <position position="198"/>
    </location>
</feature>
<keyword evidence="4" id="KW-0032">Aminotransferase</keyword>
<dbReference type="GO" id="GO:0000271">
    <property type="term" value="P:polysaccharide biosynthetic process"/>
    <property type="evidence" value="ECO:0007669"/>
    <property type="project" value="TreeGrafter"/>
</dbReference>
<dbReference type="GO" id="GO:0030170">
    <property type="term" value="F:pyridoxal phosphate binding"/>
    <property type="evidence" value="ECO:0007669"/>
    <property type="project" value="TreeGrafter"/>
</dbReference>
<dbReference type="AlphaFoldDB" id="A0A1J4SDL1"/>
<dbReference type="STRING" id="1817893.AUJ66_03240"/>
<dbReference type="Gene3D" id="3.40.640.10">
    <property type="entry name" value="Type I PLP-dependent aspartate aminotransferase-like (Major domain)"/>
    <property type="match status" value="1"/>
</dbReference>
<evidence type="ECO:0000256" key="2">
    <source>
        <dbReference type="PIRSR" id="PIRSR000390-2"/>
    </source>
</evidence>
<dbReference type="SUPFAM" id="SSF53383">
    <property type="entry name" value="PLP-dependent transferases"/>
    <property type="match status" value="1"/>
</dbReference>
<gene>
    <name evidence="4" type="ORF">AUJ66_03240</name>
</gene>
<dbReference type="GO" id="GO:0008483">
    <property type="term" value="F:transaminase activity"/>
    <property type="evidence" value="ECO:0007669"/>
    <property type="project" value="UniProtKB-KW"/>
</dbReference>
<dbReference type="Pfam" id="PF01041">
    <property type="entry name" value="DegT_DnrJ_EryC1"/>
    <property type="match status" value="1"/>
</dbReference>
<keyword evidence="2 3" id="KW-0663">Pyridoxal phosphate</keyword>
<dbReference type="PANTHER" id="PTHR30244">
    <property type="entry name" value="TRANSAMINASE"/>
    <property type="match status" value="1"/>
</dbReference>
<evidence type="ECO:0000313" key="4">
    <source>
        <dbReference type="EMBL" id="OIN97515.1"/>
    </source>
</evidence>
<dbReference type="InterPro" id="IPR015421">
    <property type="entry name" value="PyrdxlP-dep_Trfase_major"/>
</dbReference>
<dbReference type="InterPro" id="IPR015424">
    <property type="entry name" value="PyrdxlP-dep_Trfase"/>
</dbReference>
<dbReference type="PIRSF" id="PIRSF000390">
    <property type="entry name" value="PLP_StrS"/>
    <property type="match status" value="1"/>
</dbReference>
<evidence type="ECO:0000313" key="5">
    <source>
        <dbReference type="Proteomes" id="UP000182278"/>
    </source>
</evidence>
<reference evidence="4 5" key="1">
    <citation type="journal article" date="2016" name="Environ. Microbiol.">
        <title>Genomic resolution of a cold subsurface aquifer community provides metabolic insights for novel microbes adapted to high CO concentrations.</title>
        <authorList>
            <person name="Probst A.J."/>
            <person name="Castelle C.J."/>
            <person name="Singh A."/>
            <person name="Brown C.T."/>
            <person name="Anantharaman K."/>
            <person name="Sharon I."/>
            <person name="Hug L.A."/>
            <person name="Burstein D."/>
            <person name="Emerson J.B."/>
            <person name="Thomas B.C."/>
            <person name="Banfield J.F."/>
        </authorList>
    </citation>
    <scope>NUCLEOTIDE SEQUENCE [LARGE SCALE GENOMIC DNA]</scope>
    <source>
        <strain evidence="4">CG1_02_38_46</strain>
    </source>
</reference>
<comment type="similarity">
    <text evidence="3">Belongs to the DegT/DnrJ/EryC1 family.</text>
</comment>
<sequence length="425" mass="48014">MAGEKLAIEGGEKVIKDPLPGWPWFDEGTVHAVMEVLKSGKVNYWTGKKGMEFEEKFAKWCGAKYGISTSNGTSALHTALGALNVGPGDEVITVPYTFIASSFCILQAGAIPVFVDVRKEDHCIDPDEIESKITKRTKAIIPVHLYGQVCEMDKIMATAKKYGLYVIEDAAEAHGAEYKGKKLGSIGDAGCFSFCQNKTFTTGGEGGMVITNNEDAAWEARSFRDHGYDVKKRMSLLEMEQALPYIHRRVGFNYRMTEMQSVIGLKELEKIDTWNLPQRRRNARIITDALKDCPQISYLPVNTEEKKNGFYVYPVVINLDKLTCDKTTFLNAVIAEGVYAWKEFWPQSYKEKAFTEHNGFGKFKFPFESKEYTDPEAVKYDKVFCPNCAWLEERTFVVHIWPTIKDEHAHLIGRAIKKVAQVYAK</sequence>